<dbReference type="CDD" id="cd07812">
    <property type="entry name" value="SRPBCC"/>
    <property type="match status" value="1"/>
</dbReference>
<dbReference type="AlphaFoldDB" id="A0A1M6ZW90"/>
<gene>
    <name evidence="1" type="ORF">SAMN05443432_101206</name>
</gene>
<dbReference type="Gene3D" id="3.30.530.20">
    <property type="match status" value="1"/>
</dbReference>
<dbReference type="SUPFAM" id="SSF55961">
    <property type="entry name" value="Bet v1-like"/>
    <property type="match status" value="1"/>
</dbReference>
<sequence length="155" mass="17885">MKMNAREDVEAPIDFVYEQITDFQAFERRAMRRGAEVLRVDDLKADGPGMAWDITFMLRGKQREVQIELARLDPPNGLTMASRSPTMGGQMVVELVALSRNRTRLNLDIELVPKNLTARLLVQSLKLARKTITRRLRKRVSQYAQELEERQSRVS</sequence>
<organism evidence="1 2">
    <name type="scientific">Roseovarius litoreus</name>
    <dbReference type="NCBI Taxonomy" id="1155722"/>
    <lineage>
        <taxon>Bacteria</taxon>
        <taxon>Pseudomonadati</taxon>
        <taxon>Pseudomonadota</taxon>
        <taxon>Alphaproteobacteria</taxon>
        <taxon>Rhodobacterales</taxon>
        <taxon>Roseobacteraceae</taxon>
        <taxon>Roseovarius</taxon>
    </lineage>
</organism>
<name>A0A1M6ZW90_9RHOB</name>
<evidence type="ECO:0008006" key="3">
    <source>
        <dbReference type="Google" id="ProtNLM"/>
    </source>
</evidence>
<protein>
    <recommendedName>
        <fullName evidence="3">Polyketide cyclase / dehydrase and lipid transport</fullName>
    </recommendedName>
</protein>
<dbReference type="RefSeq" id="WP_149777809.1">
    <property type="nucleotide sequence ID" value="NZ_FRCB01000001.1"/>
</dbReference>
<proteinExistence type="predicted"/>
<dbReference type="Proteomes" id="UP000322545">
    <property type="component" value="Unassembled WGS sequence"/>
</dbReference>
<accession>A0A1M6ZW90</accession>
<evidence type="ECO:0000313" key="2">
    <source>
        <dbReference type="Proteomes" id="UP000322545"/>
    </source>
</evidence>
<evidence type="ECO:0000313" key="1">
    <source>
        <dbReference type="EMBL" id="SHL34646.1"/>
    </source>
</evidence>
<dbReference type="InterPro" id="IPR023393">
    <property type="entry name" value="START-like_dom_sf"/>
</dbReference>
<reference evidence="1 2" key="1">
    <citation type="submission" date="2016-11" db="EMBL/GenBank/DDBJ databases">
        <authorList>
            <person name="Varghese N."/>
            <person name="Submissions S."/>
        </authorList>
    </citation>
    <scope>NUCLEOTIDE SEQUENCE [LARGE SCALE GENOMIC DNA]</scope>
    <source>
        <strain evidence="1 2">DSM 28249</strain>
    </source>
</reference>
<dbReference type="EMBL" id="FRCB01000001">
    <property type="protein sequence ID" value="SHL34646.1"/>
    <property type="molecule type" value="Genomic_DNA"/>
</dbReference>
<keyword evidence="2" id="KW-1185">Reference proteome</keyword>